<evidence type="ECO:0000256" key="5">
    <source>
        <dbReference type="ARBA" id="ARBA00022519"/>
    </source>
</evidence>
<feature type="domain" description="ABC transmembrane type-2" evidence="10">
    <location>
        <begin position="38"/>
        <end position="259"/>
    </location>
</feature>
<evidence type="ECO:0000256" key="6">
    <source>
        <dbReference type="ARBA" id="ARBA00022692"/>
    </source>
</evidence>
<dbReference type="Pfam" id="PF01061">
    <property type="entry name" value="ABC2_membrane"/>
    <property type="match status" value="1"/>
</dbReference>
<sequence>MNFMIKMITSFLIGSNKLERLWLLAKIEFKLRYYENNLGLLWALLKPLMDVAIYYVVFKSILKTDVPAFASYLFIGLILWNFFVESTSGTIQILQTKKYLYEYSNMNKMEIYLSTLLSNSIGFFFNLFMFIIFLNFVETDIQGLSLLNLWILPLFVTLFVLSLALSLILSCIYVIAKDITQIWQVFTAALFFLSPIFYKLALFKEALPSLTYINPIAGIIINARKVMMEKSMPDIGMLFFDFGYALVLLLVGFILLNKIGARAAEKL</sequence>
<keyword evidence="4 9" id="KW-1003">Cell membrane</keyword>
<protein>
    <recommendedName>
        <fullName evidence="9">Transport permease protein</fullName>
    </recommendedName>
</protein>
<keyword evidence="8 9" id="KW-0472">Membrane</keyword>
<dbReference type="AlphaFoldDB" id="A0A0P0CNQ5"/>
<dbReference type="GO" id="GO:0015920">
    <property type="term" value="P:lipopolysaccharide transport"/>
    <property type="evidence" value="ECO:0007669"/>
    <property type="project" value="TreeGrafter"/>
</dbReference>
<feature type="transmembrane region" description="Helical" evidence="9">
    <location>
        <begin position="182"/>
        <end position="201"/>
    </location>
</feature>
<evidence type="ECO:0000256" key="8">
    <source>
        <dbReference type="ARBA" id="ARBA00023136"/>
    </source>
</evidence>
<gene>
    <name evidence="11" type="ORF">DC20_00880</name>
</gene>
<keyword evidence="5" id="KW-0997">Cell inner membrane</keyword>
<comment type="similarity">
    <text evidence="2 9">Belongs to the ABC-2 integral membrane protein family.</text>
</comment>
<feature type="transmembrane region" description="Helical" evidence="9">
    <location>
        <begin position="69"/>
        <end position="91"/>
    </location>
</feature>
<evidence type="ECO:0000256" key="2">
    <source>
        <dbReference type="ARBA" id="ARBA00007783"/>
    </source>
</evidence>
<evidence type="ECO:0000256" key="7">
    <source>
        <dbReference type="ARBA" id="ARBA00022989"/>
    </source>
</evidence>
<evidence type="ECO:0000256" key="3">
    <source>
        <dbReference type="ARBA" id="ARBA00022448"/>
    </source>
</evidence>
<evidence type="ECO:0000313" key="12">
    <source>
        <dbReference type="Proteomes" id="UP000061382"/>
    </source>
</evidence>
<dbReference type="PATRIC" id="fig|512763.3.peg.196"/>
<keyword evidence="6 9" id="KW-0812">Transmembrane</keyword>
<comment type="subcellular location">
    <subcellularLocation>
        <location evidence="1">Cell inner membrane</location>
        <topology evidence="1">Multi-pass membrane protein</topology>
    </subcellularLocation>
    <subcellularLocation>
        <location evidence="9">Cell membrane</location>
        <topology evidence="9">Multi-pass membrane protein</topology>
    </subcellularLocation>
</comment>
<dbReference type="Proteomes" id="UP000061382">
    <property type="component" value="Chromosome"/>
</dbReference>
<evidence type="ECO:0000256" key="9">
    <source>
        <dbReference type="RuleBase" id="RU361157"/>
    </source>
</evidence>
<feature type="transmembrane region" description="Helical" evidence="9">
    <location>
        <begin position="235"/>
        <end position="256"/>
    </location>
</feature>
<dbReference type="PROSITE" id="PS51012">
    <property type="entry name" value="ABC_TM2"/>
    <property type="match status" value="1"/>
</dbReference>
<evidence type="ECO:0000256" key="1">
    <source>
        <dbReference type="ARBA" id="ARBA00004429"/>
    </source>
</evidence>
<accession>A0A0P0CNQ5</accession>
<keyword evidence="7 9" id="KW-1133">Transmembrane helix</keyword>
<name>A0A0P0CNQ5_9BACT</name>
<keyword evidence="3 9" id="KW-0813">Transport</keyword>
<evidence type="ECO:0000259" key="10">
    <source>
        <dbReference type="PROSITE" id="PS51012"/>
    </source>
</evidence>
<dbReference type="GO" id="GO:0140359">
    <property type="term" value="F:ABC-type transporter activity"/>
    <property type="evidence" value="ECO:0007669"/>
    <property type="project" value="InterPro"/>
</dbReference>
<organism evidence="11 12">
    <name type="scientific">Rufibacter tibetensis</name>
    <dbReference type="NCBI Taxonomy" id="512763"/>
    <lineage>
        <taxon>Bacteria</taxon>
        <taxon>Pseudomonadati</taxon>
        <taxon>Bacteroidota</taxon>
        <taxon>Cytophagia</taxon>
        <taxon>Cytophagales</taxon>
        <taxon>Hymenobacteraceae</taxon>
        <taxon>Rufibacter</taxon>
    </lineage>
</organism>
<evidence type="ECO:0000313" key="11">
    <source>
        <dbReference type="EMBL" id="ALI97802.1"/>
    </source>
</evidence>
<dbReference type="EMBL" id="CP012643">
    <property type="protein sequence ID" value="ALI97802.1"/>
    <property type="molecule type" value="Genomic_DNA"/>
</dbReference>
<feature type="transmembrane region" description="Helical" evidence="9">
    <location>
        <begin position="38"/>
        <end position="57"/>
    </location>
</feature>
<dbReference type="GO" id="GO:0005886">
    <property type="term" value="C:plasma membrane"/>
    <property type="evidence" value="ECO:0007669"/>
    <property type="project" value="UniProtKB-SubCell"/>
</dbReference>
<proteinExistence type="inferred from homology"/>
<reference evidence="11 12" key="1">
    <citation type="submission" date="2015-08" db="EMBL/GenBank/DDBJ databases">
        <title>Complete genome sequence of Rufibacter tibetensis strain 1351t, a radiation-resistant bacterium from tibet plateau.</title>
        <authorList>
            <person name="Dai J."/>
        </authorList>
    </citation>
    <scope>NUCLEOTIDE SEQUENCE [LARGE SCALE GENOMIC DNA]</scope>
    <source>
        <strain evidence="11 12">1351</strain>
    </source>
</reference>
<feature type="transmembrane region" description="Helical" evidence="9">
    <location>
        <begin position="111"/>
        <end position="137"/>
    </location>
</feature>
<dbReference type="PANTHER" id="PTHR30413:SF8">
    <property type="entry name" value="TRANSPORT PERMEASE PROTEIN"/>
    <property type="match status" value="1"/>
</dbReference>
<dbReference type="KEGG" id="rti:DC20_00880"/>
<dbReference type="InterPro" id="IPR047817">
    <property type="entry name" value="ABC2_TM_bact-type"/>
</dbReference>
<dbReference type="InterPro" id="IPR013525">
    <property type="entry name" value="ABC2_TM"/>
</dbReference>
<keyword evidence="12" id="KW-1185">Reference proteome</keyword>
<evidence type="ECO:0000256" key="4">
    <source>
        <dbReference type="ARBA" id="ARBA00022475"/>
    </source>
</evidence>
<dbReference type="STRING" id="512763.DC20_00880"/>
<feature type="transmembrane region" description="Helical" evidence="9">
    <location>
        <begin position="149"/>
        <end position="175"/>
    </location>
</feature>
<dbReference type="PANTHER" id="PTHR30413">
    <property type="entry name" value="INNER MEMBRANE TRANSPORT PERMEASE"/>
    <property type="match status" value="1"/>
</dbReference>